<evidence type="ECO:0000313" key="4">
    <source>
        <dbReference type="EMBL" id="GGF21173.1"/>
    </source>
</evidence>
<dbReference type="RefSeq" id="WP_188815446.1">
    <property type="nucleotide sequence ID" value="NZ_BMHT01000007.1"/>
</dbReference>
<dbReference type="SUPFAM" id="SSF50814">
    <property type="entry name" value="Lipocalins"/>
    <property type="match status" value="1"/>
</dbReference>
<dbReference type="InterPro" id="IPR000566">
    <property type="entry name" value="Lipocln_cytosolic_FA-bd_dom"/>
</dbReference>
<dbReference type="InterPro" id="IPR002446">
    <property type="entry name" value="Lipocalin_bac"/>
</dbReference>
<dbReference type="InterPro" id="IPR022272">
    <property type="entry name" value="Lipocalin_CS"/>
</dbReference>
<reference evidence="5" key="1">
    <citation type="journal article" date="2019" name="Int. J. Syst. Evol. Microbiol.">
        <title>The Global Catalogue of Microorganisms (GCM) 10K type strain sequencing project: providing services to taxonomists for standard genome sequencing and annotation.</title>
        <authorList>
            <consortium name="The Broad Institute Genomics Platform"/>
            <consortium name="The Broad Institute Genome Sequencing Center for Infectious Disease"/>
            <person name="Wu L."/>
            <person name="Ma J."/>
        </authorList>
    </citation>
    <scope>NUCLEOTIDE SEQUENCE [LARGE SCALE GENOMIC DNA]</scope>
    <source>
        <strain evidence="5">CGMCC 1.15197</strain>
    </source>
</reference>
<accession>A0ABQ1UKA7</accession>
<feature type="domain" description="Lipocalin/cytosolic fatty-acid binding" evidence="3">
    <location>
        <begin position="38"/>
        <end position="177"/>
    </location>
</feature>
<protein>
    <submittedName>
        <fullName evidence="4">Membrane protein</fullName>
    </submittedName>
</protein>
<dbReference type="Proteomes" id="UP000632273">
    <property type="component" value="Unassembled WGS sequence"/>
</dbReference>
<proteinExistence type="inferred from homology"/>
<name>A0ABQ1UKA7_9BACT</name>
<dbReference type="PIRSF" id="PIRSF036893">
    <property type="entry name" value="Lipocalin_ApoD"/>
    <property type="match status" value="1"/>
</dbReference>
<organism evidence="4 5">
    <name type="scientific">Hymenobacter cavernae</name>
    <dbReference type="NCBI Taxonomy" id="2044852"/>
    <lineage>
        <taxon>Bacteria</taxon>
        <taxon>Pseudomonadati</taxon>
        <taxon>Bacteroidota</taxon>
        <taxon>Cytophagia</taxon>
        <taxon>Cytophagales</taxon>
        <taxon>Hymenobacteraceae</taxon>
        <taxon>Hymenobacter</taxon>
    </lineage>
</organism>
<dbReference type="PROSITE" id="PS00213">
    <property type="entry name" value="LIPOCALIN"/>
    <property type="match status" value="1"/>
</dbReference>
<dbReference type="PANTHER" id="PTHR10612">
    <property type="entry name" value="APOLIPOPROTEIN D"/>
    <property type="match status" value="1"/>
</dbReference>
<dbReference type="InterPro" id="IPR012674">
    <property type="entry name" value="Calycin"/>
</dbReference>
<sequence>MKPRRPVLVAAAATAVVATSALIYSKARRAALPVVPHVDLKRYMGVWYEIARLPARFEKNCEHVTASYRLRPDGKVDVFNTCHKGDVNGPADTVKGVARVVDKQTNAKLKVSFFWPFEGDYWILELDPNYRFAVVGEPSRKYLWVLSRTPQLERSIRDRLIAKAHDLGFPVENLIFTGQPVGEEA</sequence>
<dbReference type="InterPro" id="IPR022271">
    <property type="entry name" value="Lipocalin_ApoD"/>
</dbReference>
<evidence type="ECO:0000256" key="2">
    <source>
        <dbReference type="PIRNR" id="PIRNR036893"/>
    </source>
</evidence>
<gene>
    <name evidence="4" type="ORF">GCM10011383_36050</name>
</gene>
<dbReference type="PANTHER" id="PTHR10612:SF34">
    <property type="entry name" value="APOLIPOPROTEIN D"/>
    <property type="match status" value="1"/>
</dbReference>
<dbReference type="PRINTS" id="PR01171">
    <property type="entry name" value="BCTLIPOCALIN"/>
</dbReference>
<evidence type="ECO:0000313" key="5">
    <source>
        <dbReference type="Proteomes" id="UP000632273"/>
    </source>
</evidence>
<comment type="similarity">
    <text evidence="1 2">Belongs to the calycin superfamily. Lipocalin family.</text>
</comment>
<dbReference type="EMBL" id="BMHT01000007">
    <property type="protein sequence ID" value="GGF21173.1"/>
    <property type="molecule type" value="Genomic_DNA"/>
</dbReference>
<dbReference type="Gene3D" id="2.40.128.20">
    <property type="match status" value="1"/>
</dbReference>
<dbReference type="CDD" id="cd19438">
    <property type="entry name" value="lipocalin_Blc-like"/>
    <property type="match status" value="1"/>
</dbReference>
<dbReference type="InterPro" id="IPR047202">
    <property type="entry name" value="Lipocalin_Blc-like_dom"/>
</dbReference>
<evidence type="ECO:0000256" key="1">
    <source>
        <dbReference type="ARBA" id="ARBA00006889"/>
    </source>
</evidence>
<comment type="caution">
    <text evidence="4">The sequence shown here is derived from an EMBL/GenBank/DDBJ whole genome shotgun (WGS) entry which is preliminary data.</text>
</comment>
<keyword evidence="5" id="KW-1185">Reference proteome</keyword>
<evidence type="ECO:0000259" key="3">
    <source>
        <dbReference type="Pfam" id="PF08212"/>
    </source>
</evidence>
<dbReference type="Pfam" id="PF08212">
    <property type="entry name" value="Lipocalin_2"/>
    <property type="match status" value="1"/>
</dbReference>